<evidence type="ECO:0000313" key="2">
    <source>
        <dbReference type="EMBL" id="EER03057.1"/>
    </source>
</evidence>
<reference evidence="2 3" key="1">
    <citation type="submission" date="2008-07" db="EMBL/GenBank/DDBJ databases">
        <authorList>
            <person name="El-Sayed N."/>
            <person name="Caler E."/>
            <person name="Inman J."/>
            <person name="Amedeo P."/>
            <person name="Hass B."/>
            <person name="Wortman J."/>
        </authorList>
    </citation>
    <scope>NUCLEOTIDE SEQUENCE [LARGE SCALE GENOMIC DNA]</scope>
    <source>
        <strain evidence="3">ATCC 50983 / TXsc</strain>
    </source>
</reference>
<dbReference type="EMBL" id="GG682469">
    <property type="protein sequence ID" value="EER03057.1"/>
    <property type="molecule type" value="Genomic_DNA"/>
</dbReference>
<evidence type="ECO:0000256" key="1">
    <source>
        <dbReference type="SAM" id="MobiDB-lite"/>
    </source>
</evidence>
<name>C5LJP0_PERM5</name>
<dbReference type="AlphaFoldDB" id="C5LJP0"/>
<dbReference type="Proteomes" id="UP000007800">
    <property type="component" value="Unassembled WGS sequence"/>
</dbReference>
<gene>
    <name evidence="2" type="ORF">Pmar_PMAR001802</name>
</gene>
<keyword evidence="3" id="KW-1185">Reference proteome</keyword>
<organism evidence="3">
    <name type="scientific">Perkinsus marinus (strain ATCC 50983 / TXsc)</name>
    <dbReference type="NCBI Taxonomy" id="423536"/>
    <lineage>
        <taxon>Eukaryota</taxon>
        <taxon>Sar</taxon>
        <taxon>Alveolata</taxon>
        <taxon>Perkinsozoa</taxon>
        <taxon>Perkinsea</taxon>
        <taxon>Perkinsida</taxon>
        <taxon>Perkinsidae</taxon>
        <taxon>Perkinsus</taxon>
    </lineage>
</organism>
<accession>C5LJP0</accession>
<dbReference type="InParanoid" id="C5LJP0"/>
<feature type="region of interest" description="Disordered" evidence="1">
    <location>
        <begin position="68"/>
        <end position="89"/>
    </location>
</feature>
<evidence type="ECO:0000313" key="3">
    <source>
        <dbReference type="Proteomes" id="UP000007800"/>
    </source>
</evidence>
<proteinExistence type="predicted"/>
<dbReference type="RefSeq" id="XP_002771241.1">
    <property type="nucleotide sequence ID" value="XM_002771195.1"/>
</dbReference>
<dbReference type="OrthoDB" id="3227343at2759"/>
<protein>
    <submittedName>
        <fullName evidence="2">Uncharacterized protein</fullName>
    </submittedName>
</protein>
<sequence length="125" mass="13788">MNQLRTWFDHATEGWDTKYELTPQMKLALEQLDLGASADFDKLVPSHQLSLSPVEKVEGKSLTVLGLDRSRDGSWKPPGSTAERDSARFSMGPGGIFGDAFTCTAHKKIPKRVKDWLEATGVSIP</sequence>
<dbReference type="GeneID" id="9051723"/>